<dbReference type="SUPFAM" id="SSF55874">
    <property type="entry name" value="ATPase domain of HSP90 chaperone/DNA topoisomerase II/histidine kinase"/>
    <property type="match status" value="1"/>
</dbReference>
<dbReference type="InterPro" id="IPR050482">
    <property type="entry name" value="Sensor_HK_TwoCompSys"/>
</dbReference>
<keyword evidence="6" id="KW-0812">Transmembrane</keyword>
<evidence type="ECO:0000256" key="3">
    <source>
        <dbReference type="ARBA" id="ARBA00022679"/>
    </source>
</evidence>
<keyword evidence="6" id="KW-1133">Transmembrane helix</keyword>
<dbReference type="GO" id="GO:0000160">
    <property type="term" value="P:phosphorelay signal transduction system"/>
    <property type="evidence" value="ECO:0007669"/>
    <property type="project" value="UniProtKB-KW"/>
</dbReference>
<evidence type="ECO:0000256" key="6">
    <source>
        <dbReference type="SAM" id="Phobius"/>
    </source>
</evidence>
<proteinExistence type="predicted"/>
<feature type="transmembrane region" description="Helical" evidence="6">
    <location>
        <begin position="341"/>
        <end position="360"/>
    </location>
</feature>
<dbReference type="Proteomes" id="UP000598271">
    <property type="component" value="Unassembled WGS sequence"/>
</dbReference>
<dbReference type="InterPro" id="IPR003594">
    <property type="entry name" value="HATPase_dom"/>
</dbReference>
<feature type="transmembrane region" description="Helical" evidence="6">
    <location>
        <begin position="253"/>
        <end position="269"/>
    </location>
</feature>
<feature type="transmembrane region" description="Helical" evidence="6">
    <location>
        <begin position="372"/>
        <end position="392"/>
    </location>
</feature>
<dbReference type="Pfam" id="PF07696">
    <property type="entry name" value="7TMR-DISMED2"/>
    <property type="match status" value="1"/>
</dbReference>
<dbReference type="Pfam" id="PF07695">
    <property type="entry name" value="7TMR-DISM_7TM"/>
    <property type="match status" value="1"/>
</dbReference>
<feature type="transmembrane region" description="Helical" evidence="6">
    <location>
        <begin position="188"/>
        <end position="209"/>
    </location>
</feature>
<comment type="catalytic activity">
    <reaction evidence="1">
        <text>ATP + protein L-histidine = ADP + protein N-phospho-L-histidine.</text>
        <dbReference type="EC" id="2.7.13.3"/>
    </reaction>
</comment>
<evidence type="ECO:0000256" key="7">
    <source>
        <dbReference type="SAM" id="SignalP"/>
    </source>
</evidence>
<dbReference type="Gene3D" id="3.30.565.10">
    <property type="entry name" value="Histidine kinase-like ATPase, C-terminal domain"/>
    <property type="match status" value="1"/>
</dbReference>
<feature type="domain" description="Histidine kinase" evidence="8">
    <location>
        <begin position="519"/>
        <end position="608"/>
    </location>
</feature>
<organism evidence="9 10">
    <name type="scientific">Persicitalea jodogahamensis</name>
    <dbReference type="NCBI Taxonomy" id="402147"/>
    <lineage>
        <taxon>Bacteria</taxon>
        <taxon>Pseudomonadati</taxon>
        <taxon>Bacteroidota</taxon>
        <taxon>Cytophagia</taxon>
        <taxon>Cytophagales</taxon>
        <taxon>Spirosomataceae</taxon>
        <taxon>Persicitalea</taxon>
    </lineage>
</organism>
<evidence type="ECO:0000256" key="1">
    <source>
        <dbReference type="ARBA" id="ARBA00000085"/>
    </source>
</evidence>
<feature type="transmembrane region" description="Helical" evidence="6">
    <location>
        <begin position="314"/>
        <end position="332"/>
    </location>
</feature>
<dbReference type="PANTHER" id="PTHR24421">
    <property type="entry name" value="NITRATE/NITRITE SENSOR PROTEIN NARX-RELATED"/>
    <property type="match status" value="1"/>
</dbReference>
<feature type="transmembrane region" description="Helical" evidence="6">
    <location>
        <begin position="281"/>
        <end position="302"/>
    </location>
</feature>
<keyword evidence="5" id="KW-0902">Two-component regulatory system</keyword>
<evidence type="ECO:0000256" key="2">
    <source>
        <dbReference type="ARBA" id="ARBA00012438"/>
    </source>
</evidence>
<protein>
    <recommendedName>
        <fullName evidence="2">histidine kinase</fullName>
        <ecNumber evidence="2">2.7.13.3</ecNumber>
    </recommendedName>
</protein>
<dbReference type="SMART" id="SM00387">
    <property type="entry name" value="HATPase_c"/>
    <property type="match status" value="1"/>
</dbReference>
<dbReference type="InterPro" id="IPR011622">
    <property type="entry name" value="7TMR_DISM_rcpt_extracell_dom2"/>
</dbReference>
<keyword evidence="6" id="KW-0472">Membrane</keyword>
<dbReference type="Gene3D" id="2.60.40.2380">
    <property type="match status" value="1"/>
</dbReference>
<feature type="signal peptide" evidence="7">
    <location>
        <begin position="1"/>
        <end position="24"/>
    </location>
</feature>
<reference evidence="9 10" key="1">
    <citation type="journal article" date="2014" name="Int. J. Syst. Evol. Microbiol.">
        <title>Complete genome sequence of Corynebacterium casei LMG S-19264T (=DSM 44701T), isolated from a smear-ripened cheese.</title>
        <authorList>
            <consortium name="US DOE Joint Genome Institute (JGI-PGF)"/>
            <person name="Walter F."/>
            <person name="Albersmeier A."/>
            <person name="Kalinowski J."/>
            <person name="Ruckert C."/>
        </authorList>
    </citation>
    <scope>NUCLEOTIDE SEQUENCE [LARGE SCALE GENOMIC DNA]</scope>
    <source>
        <strain evidence="9 10">KCTC 12866</strain>
    </source>
</reference>
<name>A0A8J3D697_9BACT</name>
<dbReference type="EC" id="2.7.13.3" evidence="2"/>
<dbReference type="PANTHER" id="PTHR24421:SF10">
    <property type="entry name" value="NITRATE_NITRITE SENSOR PROTEIN NARQ"/>
    <property type="match status" value="1"/>
</dbReference>
<keyword evidence="7" id="KW-0732">Signal</keyword>
<dbReference type="CDD" id="cd16917">
    <property type="entry name" value="HATPase_UhpB-NarQ-NarX-like"/>
    <property type="match status" value="1"/>
</dbReference>
<accession>A0A8J3D697</accession>
<evidence type="ECO:0000313" key="10">
    <source>
        <dbReference type="Proteomes" id="UP000598271"/>
    </source>
</evidence>
<dbReference type="InterPro" id="IPR005467">
    <property type="entry name" value="His_kinase_dom"/>
</dbReference>
<keyword evidence="4" id="KW-0418">Kinase</keyword>
<dbReference type="InterPro" id="IPR011623">
    <property type="entry name" value="7TMR_DISM_rcpt_extracell_dom1"/>
</dbReference>
<feature type="transmembrane region" description="Helical" evidence="6">
    <location>
        <begin position="216"/>
        <end position="233"/>
    </location>
</feature>
<evidence type="ECO:0000256" key="5">
    <source>
        <dbReference type="ARBA" id="ARBA00023012"/>
    </source>
</evidence>
<sequence length="608" mass="69464">MRLNIPTTSWCWIGLLFLSAQVAASQQVIELREGFEKIPLKQNLTYTIDYTGGHTIADVRKHFRGTEIGDSYPSFKDTEHAHWLFFRIKNLSRSSQKVSLITKGIDSVQTYIAVAKGLAFAFAPTGSHTPIFRRNTVSPLLCTTFEMRPQTTYSVWVRLRNVNYRLSASPFDLYSYEAGARFLFRKHFFYSLYLGSMFLILLFGLALVYFFKEKIYWYYLGCVSCAALIMFVYNDFLYLLTNQLPTIVRNKNALGILSASVPVFYLLFAEKFLGITIKPQSWLFIASRSIIGLQYLIMAGLMLAGEALFDYRGIFYFSMFALSAITLYYLFAKIRTAPAKLFLAATFPVNVIVILETFSTLHQIPTQNIHDLYYATTLFELLLLTCGIVYRFRRSEMEKLRLQYEILDIEVETRTEIVDTIAHKLHDEAAGDLVLVKSKLGEMQRSDSISSEDWGAVFRWLDQAYNLVRDLSHKLEESQTRQPLIVKLTERFDGESKVAIDHEGLPLNTILDSNAEAILFNVVSEVITNALKHAQPRHIHAQLSYDAPFFEAIIEDDGRGFNPERARKNGNGYGLGKIKSRVQSLDGKMFIDSNRTGTVVIIKAKFET</sequence>
<keyword evidence="3" id="KW-0808">Transferase</keyword>
<dbReference type="GO" id="GO:0004673">
    <property type="term" value="F:protein histidine kinase activity"/>
    <property type="evidence" value="ECO:0007669"/>
    <property type="project" value="UniProtKB-EC"/>
</dbReference>
<evidence type="ECO:0000259" key="8">
    <source>
        <dbReference type="PROSITE" id="PS50109"/>
    </source>
</evidence>
<keyword evidence="10" id="KW-1185">Reference proteome</keyword>
<dbReference type="InterPro" id="IPR036890">
    <property type="entry name" value="HATPase_C_sf"/>
</dbReference>
<dbReference type="EMBL" id="BMXF01000010">
    <property type="protein sequence ID" value="GHB88885.1"/>
    <property type="molecule type" value="Genomic_DNA"/>
</dbReference>
<dbReference type="RefSeq" id="WP_189569240.1">
    <property type="nucleotide sequence ID" value="NZ_BMXF01000010.1"/>
</dbReference>
<dbReference type="Pfam" id="PF02518">
    <property type="entry name" value="HATPase_c"/>
    <property type="match status" value="1"/>
</dbReference>
<feature type="chain" id="PRO_5035168092" description="histidine kinase" evidence="7">
    <location>
        <begin position="25"/>
        <end position="608"/>
    </location>
</feature>
<dbReference type="PROSITE" id="PS50109">
    <property type="entry name" value="HIS_KIN"/>
    <property type="match status" value="1"/>
</dbReference>
<evidence type="ECO:0000256" key="4">
    <source>
        <dbReference type="ARBA" id="ARBA00022777"/>
    </source>
</evidence>
<dbReference type="AlphaFoldDB" id="A0A8J3D697"/>
<gene>
    <name evidence="9" type="ORF">GCM10007390_51240</name>
</gene>
<evidence type="ECO:0000313" key="9">
    <source>
        <dbReference type="EMBL" id="GHB88885.1"/>
    </source>
</evidence>
<comment type="caution">
    <text evidence="9">The sequence shown here is derived from an EMBL/GenBank/DDBJ whole genome shotgun (WGS) entry which is preliminary data.</text>
</comment>